<dbReference type="GO" id="GO:0003841">
    <property type="term" value="F:1-acylglycerol-3-phosphate O-acyltransferase activity"/>
    <property type="evidence" value="ECO:0007669"/>
    <property type="project" value="TreeGrafter"/>
</dbReference>
<name>A0A932M0C3_UNCTE</name>
<dbReference type="Pfam" id="PF01553">
    <property type="entry name" value="Acyltransferase"/>
    <property type="match status" value="1"/>
</dbReference>
<comment type="pathway">
    <text evidence="1">Lipid metabolism.</text>
</comment>
<dbReference type="SUPFAM" id="SSF69593">
    <property type="entry name" value="Glycerol-3-phosphate (1)-acyltransferase"/>
    <property type="match status" value="1"/>
</dbReference>
<dbReference type="PANTHER" id="PTHR10434:SF66">
    <property type="entry name" value="PHOSPHOLIPID_GLYCEROL ACYLTRANSFERASE DOMAIN-CONTAINING PROTEIN"/>
    <property type="match status" value="1"/>
</dbReference>
<protein>
    <submittedName>
        <fullName evidence="5">1-acyl-sn-glycerol-3-phosphate acyltransferase</fullName>
    </submittedName>
</protein>
<keyword evidence="3 5" id="KW-0012">Acyltransferase</keyword>
<evidence type="ECO:0000256" key="1">
    <source>
        <dbReference type="ARBA" id="ARBA00005189"/>
    </source>
</evidence>
<gene>
    <name evidence="5" type="ORF">HYY65_06705</name>
</gene>
<dbReference type="InterPro" id="IPR002123">
    <property type="entry name" value="Plipid/glycerol_acylTrfase"/>
</dbReference>
<organism evidence="5 6">
    <name type="scientific">Tectimicrobiota bacterium</name>
    <dbReference type="NCBI Taxonomy" id="2528274"/>
    <lineage>
        <taxon>Bacteria</taxon>
        <taxon>Pseudomonadati</taxon>
        <taxon>Nitrospinota/Tectimicrobiota group</taxon>
        <taxon>Candidatus Tectimicrobiota</taxon>
    </lineage>
</organism>
<feature type="domain" description="Phospholipid/glycerol acyltransferase" evidence="4">
    <location>
        <begin position="56"/>
        <end position="176"/>
    </location>
</feature>
<dbReference type="EMBL" id="JACPSX010000122">
    <property type="protein sequence ID" value="MBI3014737.1"/>
    <property type="molecule type" value="Genomic_DNA"/>
</dbReference>
<reference evidence="5" key="1">
    <citation type="submission" date="2020-07" db="EMBL/GenBank/DDBJ databases">
        <title>Huge and variable diversity of episymbiotic CPR bacteria and DPANN archaea in groundwater ecosystems.</title>
        <authorList>
            <person name="He C.Y."/>
            <person name="Keren R."/>
            <person name="Whittaker M."/>
            <person name="Farag I.F."/>
            <person name="Doudna J."/>
            <person name="Cate J.H.D."/>
            <person name="Banfield J.F."/>
        </authorList>
    </citation>
    <scope>NUCLEOTIDE SEQUENCE</scope>
    <source>
        <strain evidence="5">NC_groundwater_717_Ag_S-0.2um_59_8</strain>
    </source>
</reference>
<dbReference type="GO" id="GO:0006654">
    <property type="term" value="P:phosphatidic acid biosynthetic process"/>
    <property type="evidence" value="ECO:0007669"/>
    <property type="project" value="TreeGrafter"/>
</dbReference>
<dbReference type="SMART" id="SM00563">
    <property type="entry name" value="PlsC"/>
    <property type="match status" value="1"/>
</dbReference>
<sequence>MKSEGAAPERFAIRRSSIRRSPALLKAIKGVGRILLSLKYRFHVEGREILPPEGPGIFLVKHQHWMDTPAVTLAIPRDLHFVAKKELFQFPPRARLMTLLGGIPLDREHPESHVDSFRYLRTLLHERQFIVIFPEGTYFPERMGPGKTRLVEHLLKFWKEESAAPLPFIPVGIRYRGRWPRRVEVRIGPALYARGPEEGVALMSRAMEAIARLTFFSQETARTLWTGGAMSLYAELFALAAKTGCFEGYLYERKQVDPGIYDDWVGNMTRMFAALPEEVRREIRPEFHQILTNALGSSREIAEIIPRSLEALEKLVKESAL</sequence>
<dbReference type="AlphaFoldDB" id="A0A932M0C3"/>
<dbReference type="PANTHER" id="PTHR10434">
    <property type="entry name" value="1-ACYL-SN-GLYCEROL-3-PHOSPHATE ACYLTRANSFERASE"/>
    <property type="match status" value="1"/>
</dbReference>
<dbReference type="CDD" id="cd07989">
    <property type="entry name" value="LPLAT_AGPAT-like"/>
    <property type="match status" value="1"/>
</dbReference>
<evidence type="ECO:0000313" key="5">
    <source>
        <dbReference type="EMBL" id="MBI3014737.1"/>
    </source>
</evidence>
<evidence type="ECO:0000259" key="4">
    <source>
        <dbReference type="SMART" id="SM00563"/>
    </source>
</evidence>
<evidence type="ECO:0000256" key="3">
    <source>
        <dbReference type="ARBA" id="ARBA00023315"/>
    </source>
</evidence>
<comment type="caution">
    <text evidence="5">The sequence shown here is derived from an EMBL/GenBank/DDBJ whole genome shotgun (WGS) entry which is preliminary data.</text>
</comment>
<dbReference type="Proteomes" id="UP000741360">
    <property type="component" value="Unassembled WGS sequence"/>
</dbReference>
<evidence type="ECO:0000313" key="6">
    <source>
        <dbReference type="Proteomes" id="UP000741360"/>
    </source>
</evidence>
<proteinExistence type="predicted"/>
<evidence type="ECO:0000256" key="2">
    <source>
        <dbReference type="ARBA" id="ARBA00022679"/>
    </source>
</evidence>
<keyword evidence="2" id="KW-0808">Transferase</keyword>
<accession>A0A932M0C3</accession>